<name>A0A917UWP2_9MICO</name>
<evidence type="ECO:0000259" key="2">
    <source>
        <dbReference type="Pfam" id="PF01575"/>
    </source>
</evidence>
<accession>A0A917UWP2</accession>
<dbReference type="EMBL" id="BMMD01000023">
    <property type="protein sequence ID" value="GGJ91023.1"/>
    <property type="molecule type" value="Genomic_DNA"/>
</dbReference>
<dbReference type="InterPro" id="IPR052342">
    <property type="entry name" value="MCH/BMMD"/>
</dbReference>
<dbReference type="Pfam" id="PF01575">
    <property type="entry name" value="MaoC_dehydratas"/>
    <property type="match status" value="1"/>
</dbReference>
<reference evidence="3" key="1">
    <citation type="journal article" date="2014" name="Int. J. Syst. Evol. Microbiol.">
        <title>Complete genome sequence of Corynebacterium casei LMG S-19264T (=DSM 44701T), isolated from a smear-ripened cheese.</title>
        <authorList>
            <consortium name="US DOE Joint Genome Institute (JGI-PGF)"/>
            <person name="Walter F."/>
            <person name="Albersmeier A."/>
            <person name="Kalinowski J."/>
            <person name="Ruckert C."/>
        </authorList>
    </citation>
    <scope>NUCLEOTIDE SEQUENCE</scope>
    <source>
        <strain evidence="3">CGMCC 1.8984</strain>
    </source>
</reference>
<sequence length="166" mass="18026">MSAHSALYLDDLHVGMSESSPARTVTEADVVMFAALSGDFNWLHTDAHRAAQSEFGERIAHGLLGTSIASGLFTRTAFSQSLQDSLVAMLGVDCKFERPIHIGDTLHVEAQIVSIRPGADGKRGIATIERRVINQHGERVQLLTTPMLIRRSIAGTQEVTAHDDSH</sequence>
<comment type="caution">
    <text evidence="3">The sequence shown here is derived from an EMBL/GenBank/DDBJ whole genome shotgun (WGS) entry which is preliminary data.</text>
</comment>
<dbReference type="RefSeq" id="WP_229662422.1">
    <property type="nucleotide sequence ID" value="NZ_BAABFW010000013.1"/>
</dbReference>
<protein>
    <submittedName>
        <fullName evidence="3">MaoC family dehydratase</fullName>
    </submittedName>
</protein>
<proteinExistence type="inferred from homology"/>
<dbReference type="InterPro" id="IPR029069">
    <property type="entry name" value="HotDog_dom_sf"/>
</dbReference>
<evidence type="ECO:0000313" key="4">
    <source>
        <dbReference type="Proteomes" id="UP000636956"/>
    </source>
</evidence>
<dbReference type="SUPFAM" id="SSF54637">
    <property type="entry name" value="Thioesterase/thiol ester dehydrase-isomerase"/>
    <property type="match status" value="1"/>
</dbReference>
<gene>
    <name evidence="3" type="ORF">GCM10011372_31840</name>
</gene>
<evidence type="ECO:0000256" key="1">
    <source>
        <dbReference type="ARBA" id="ARBA00005254"/>
    </source>
</evidence>
<dbReference type="AlphaFoldDB" id="A0A917UWP2"/>
<dbReference type="Gene3D" id="3.10.129.10">
    <property type="entry name" value="Hotdog Thioesterase"/>
    <property type="match status" value="1"/>
</dbReference>
<keyword evidence="4" id="KW-1185">Reference proteome</keyword>
<comment type="similarity">
    <text evidence="1">Belongs to the enoyl-CoA hydratase/isomerase family.</text>
</comment>
<dbReference type="InterPro" id="IPR002539">
    <property type="entry name" value="MaoC-like_dom"/>
</dbReference>
<dbReference type="Proteomes" id="UP000636956">
    <property type="component" value="Unassembled WGS sequence"/>
</dbReference>
<reference evidence="3" key="2">
    <citation type="submission" date="2020-09" db="EMBL/GenBank/DDBJ databases">
        <authorList>
            <person name="Sun Q."/>
            <person name="Zhou Y."/>
        </authorList>
    </citation>
    <scope>NUCLEOTIDE SEQUENCE</scope>
    <source>
        <strain evidence="3">CGMCC 1.8984</strain>
    </source>
</reference>
<feature type="domain" description="MaoC-like" evidence="2">
    <location>
        <begin position="19"/>
        <end position="128"/>
    </location>
</feature>
<evidence type="ECO:0000313" key="3">
    <source>
        <dbReference type="EMBL" id="GGJ91023.1"/>
    </source>
</evidence>
<dbReference type="PANTHER" id="PTHR43664:SF1">
    <property type="entry name" value="BETA-METHYLMALYL-COA DEHYDRATASE"/>
    <property type="match status" value="1"/>
</dbReference>
<organism evidence="3 4">
    <name type="scientific">Agromyces bauzanensis</name>
    <dbReference type="NCBI Taxonomy" id="1308924"/>
    <lineage>
        <taxon>Bacteria</taxon>
        <taxon>Bacillati</taxon>
        <taxon>Actinomycetota</taxon>
        <taxon>Actinomycetes</taxon>
        <taxon>Micrococcales</taxon>
        <taxon>Microbacteriaceae</taxon>
        <taxon>Agromyces</taxon>
    </lineage>
</organism>
<dbReference type="PANTHER" id="PTHR43664">
    <property type="entry name" value="MONOAMINE OXIDASE-RELATED"/>
    <property type="match status" value="1"/>
</dbReference>